<keyword evidence="1 4" id="KW-0436">Ligase</keyword>
<dbReference type="Proteomes" id="UP000189177">
    <property type="component" value="Unassembled WGS sequence"/>
</dbReference>
<evidence type="ECO:0000256" key="2">
    <source>
        <dbReference type="SAM" id="MobiDB-lite"/>
    </source>
</evidence>
<keyword evidence="5" id="KW-1185">Reference proteome</keyword>
<gene>
    <name evidence="4" type="ORF">B1A74_05150</name>
</gene>
<protein>
    <submittedName>
        <fullName evidence="4">Biotin--[acetyl-CoA-carboxylase] ligase</fullName>
    </submittedName>
</protein>
<dbReference type="Pfam" id="PF03099">
    <property type="entry name" value="BPL_LplA_LipB"/>
    <property type="match status" value="1"/>
</dbReference>
<dbReference type="EMBL" id="MUZR01000014">
    <property type="protein sequence ID" value="OOC10564.1"/>
    <property type="molecule type" value="Genomic_DNA"/>
</dbReference>
<dbReference type="AlphaFoldDB" id="A0A1V2ZZN4"/>
<evidence type="ECO:0000313" key="5">
    <source>
        <dbReference type="Proteomes" id="UP000189177"/>
    </source>
</evidence>
<organism evidence="4 5">
    <name type="scientific">Thioalkalivibrio halophilus</name>
    <dbReference type="NCBI Taxonomy" id="252474"/>
    <lineage>
        <taxon>Bacteria</taxon>
        <taxon>Pseudomonadati</taxon>
        <taxon>Pseudomonadota</taxon>
        <taxon>Gammaproteobacteria</taxon>
        <taxon>Chromatiales</taxon>
        <taxon>Ectothiorhodospiraceae</taxon>
        <taxon>Thioalkalivibrio</taxon>
    </lineage>
</organism>
<dbReference type="PROSITE" id="PS51733">
    <property type="entry name" value="BPL_LPL_CATALYTIC"/>
    <property type="match status" value="1"/>
</dbReference>
<reference evidence="4 5" key="1">
    <citation type="submission" date="2017-02" db="EMBL/GenBank/DDBJ databases">
        <title>Genomic diversity within the haloalkaliphilic genus Thioalkalivibrio.</title>
        <authorList>
            <person name="Ahn A.-C."/>
            <person name="Meier-Kolthoff J."/>
            <person name="Overmars L."/>
            <person name="Richter M."/>
            <person name="Woyke T."/>
            <person name="Sorokin D.Y."/>
            <person name="Muyzer G."/>
        </authorList>
    </citation>
    <scope>NUCLEOTIDE SEQUENCE [LARGE SCALE GENOMIC DNA]</scope>
    <source>
        <strain evidence="4 5">HL17</strain>
    </source>
</reference>
<proteinExistence type="predicted"/>
<evidence type="ECO:0000259" key="3">
    <source>
        <dbReference type="PROSITE" id="PS51733"/>
    </source>
</evidence>
<dbReference type="GO" id="GO:0005737">
    <property type="term" value="C:cytoplasm"/>
    <property type="evidence" value="ECO:0007669"/>
    <property type="project" value="TreeGrafter"/>
</dbReference>
<feature type="compositionally biased region" description="Basic and acidic residues" evidence="2">
    <location>
        <begin position="246"/>
        <end position="257"/>
    </location>
</feature>
<dbReference type="CDD" id="cd16442">
    <property type="entry name" value="BPL"/>
    <property type="match status" value="1"/>
</dbReference>
<comment type="caution">
    <text evidence="4">The sequence shown here is derived from an EMBL/GenBank/DDBJ whole genome shotgun (WGS) entry which is preliminary data.</text>
</comment>
<dbReference type="STRING" id="252474.B1A74_05150"/>
<dbReference type="InterPro" id="IPR004143">
    <property type="entry name" value="BPL_LPL_catalytic"/>
</dbReference>
<dbReference type="RefSeq" id="WP_208855982.1">
    <property type="nucleotide sequence ID" value="NZ_MUZR01000014.1"/>
</dbReference>
<dbReference type="GO" id="GO:0004077">
    <property type="term" value="F:biotin--[biotin carboxyl-carrier protein] ligase activity"/>
    <property type="evidence" value="ECO:0007669"/>
    <property type="project" value="InterPro"/>
</dbReference>
<name>A0A1V2ZZN4_9GAMM</name>
<feature type="region of interest" description="Disordered" evidence="2">
    <location>
        <begin position="246"/>
        <end position="275"/>
    </location>
</feature>
<dbReference type="PANTHER" id="PTHR12835">
    <property type="entry name" value="BIOTIN PROTEIN LIGASE"/>
    <property type="match status" value="1"/>
</dbReference>
<dbReference type="InterPro" id="IPR004408">
    <property type="entry name" value="Biotin_CoA_COase_ligase"/>
</dbReference>
<evidence type="ECO:0000256" key="1">
    <source>
        <dbReference type="ARBA" id="ARBA00022598"/>
    </source>
</evidence>
<sequence>MAPETTALEGLLRDESAHAGPARVEVLDRVDSTSRYLLEDVSADALPRAGRVCLAREQTAGRGRRGRDWVGHPEDGIALSVAWPLEPGERVPPAWPVGAGLVLSETLHELGYAAVGLKWPNDLVVGEAKLGGILVEQQAPRVANGVCGRLVAGVGLNRAGSQRLQLGRAVTDLAAQGVPPPGWLELAGRLAASLLRAHPWLMAHGLSQAGERLGAVDVLAGQRVERLETGERFLALGIDPQAGTLRVRDEQSRERGGEQALHSGEVSVRRWNHAE</sequence>
<feature type="domain" description="BPL/LPL catalytic" evidence="3">
    <location>
        <begin position="20"/>
        <end position="202"/>
    </location>
</feature>
<dbReference type="NCBIfam" id="TIGR00121">
    <property type="entry name" value="birA_ligase"/>
    <property type="match status" value="1"/>
</dbReference>
<evidence type="ECO:0000313" key="4">
    <source>
        <dbReference type="EMBL" id="OOC10564.1"/>
    </source>
</evidence>
<dbReference type="InterPro" id="IPR045864">
    <property type="entry name" value="aa-tRNA-synth_II/BPL/LPL"/>
</dbReference>
<accession>A0A1V2ZZN4</accession>
<dbReference type="PANTHER" id="PTHR12835:SF5">
    <property type="entry name" value="BIOTIN--PROTEIN LIGASE"/>
    <property type="match status" value="1"/>
</dbReference>
<dbReference type="Gene3D" id="3.30.930.10">
    <property type="entry name" value="Bira Bifunctional Protein, Domain 2"/>
    <property type="match status" value="1"/>
</dbReference>
<dbReference type="SUPFAM" id="SSF55681">
    <property type="entry name" value="Class II aaRS and biotin synthetases"/>
    <property type="match status" value="1"/>
</dbReference>